<comment type="function">
    <text evidence="1">Catalyzes both the phosphorylation of dihydroxyacetone and of glyceraldehyde.</text>
</comment>
<comment type="catalytic activity">
    <reaction evidence="9">
        <text>D-glyceraldehyde + ATP = D-glyceraldehyde 3-phosphate + ADP + H(+)</text>
        <dbReference type="Rhea" id="RHEA:13941"/>
        <dbReference type="ChEBI" id="CHEBI:15378"/>
        <dbReference type="ChEBI" id="CHEBI:17378"/>
        <dbReference type="ChEBI" id="CHEBI:30616"/>
        <dbReference type="ChEBI" id="CHEBI:59776"/>
        <dbReference type="ChEBI" id="CHEBI:456216"/>
        <dbReference type="EC" id="2.7.1.28"/>
    </reaction>
</comment>
<evidence type="ECO:0000256" key="3">
    <source>
        <dbReference type="ARBA" id="ARBA00008757"/>
    </source>
</evidence>
<dbReference type="PANTHER" id="PTHR28629">
    <property type="entry name" value="TRIOKINASE/FMN CYCLASE"/>
    <property type="match status" value="1"/>
</dbReference>
<dbReference type="Pfam" id="PF02733">
    <property type="entry name" value="Dak1"/>
    <property type="match status" value="1"/>
</dbReference>
<dbReference type="Gene3D" id="1.25.40.340">
    <property type="match status" value="1"/>
</dbReference>
<accession>A0ABR3CSI0</accession>
<evidence type="ECO:0000256" key="1">
    <source>
        <dbReference type="ARBA" id="ARBA00003264"/>
    </source>
</evidence>
<evidence type="ECO:0000259" key="12">
    <source>
        <dbReference type="PROSITE" id="PS51481"/>
    </source>
</evidence>
<dbReference type="PROSITE" id="PS51481">
    <property type="entry name" value="DHAK"/>
    <property type="match status" value="1"/>
</dbReference>
<evidence type="ECO:0000313" key="14">
    <source>
        <dbReference type="Proteomes" id="UP001430584"/>
    </source>
</evidence>
<dbReference type="Proteomes" id="UP001430584">
    <property type="component" value="Unassembled WGS sequence"/>
</dbReference>
<evidence type="ECO:0000256" key="9">
    <source>
        <dbReference type="ARBA" id="ARBA00047974"/>
    </source>
</evidence>
<dbReference type="PANTHER" id="PTHR28629:SF1">
    <property type="entry name" value="YALI0F01606P"/>
    <property type="match status" value="1"/>
</dbReference>
<name>A0ABR3CSI0_9PEZI</name>
<evidence type="ECO:0000256" key="10">
    <source>
        <dbReference type="ARBA" id="ARBA00048898"/>
    </source>
</evidence>
<evidence type="ECO:0000313" key="13">
    <source>
        <dbReference type="EMBL" id="KAL0263567.1"/>
    </source>
</evidence>
<dbReference type="InterPro" id="IPR004007">
    <property type="entry name" value="DhaL_dom"/>
</dbReference>
<comment type="pathway">
    <text evidence="2">Polyol metabolism; glycerol fermentation; glycerone phosphate from glycerol (oxidative route): step 2/2.</text>
</comment>
<keyword evidence="5" id="KW-0547">Nucleotide-binding</keyword>
<evidence type="ECO:0000256" key="8">
    <source>
        <dbReference type="ARBA" id="ARBA00022840"/>
    </source>
</evidence>
<evidence type="ECO:0000256" key="5">
    <source>
        <dbReference type="ARBA" id="ARBA00022741"/>
    </source>
</evidence>
<keyword evidence="14" id="KW-1185">Reference proteome</keyword>
<feature type="domain" description="DhaK" evidence="12">
    <location>
        <begin position="9"/>
        <end position="338"/>
    </location>
</feature>
<evidence type="ECO:0000256" key="7">
    <source>
        <dbReference type="ARBA" id="ARBA00022798"/>
    </source>
</evidence>
<dbReference type="InterPro" id="IPR036117">
    <property type="entry name" value="DhaL_dom_sf"/>
</dbReference>
<keyword evidence="6" id="KW-0418">Kinase</keyword>
<protein>
    <recommendedName>
        <fullName evidence="15">Dihydroxyacetone kinase</fullName>
    </recommendedName>
</protein>
<reference evidence="13 14" key="1">
    <citation type="submission" date="2024-02" db="EMBL/GenBank/DDBJ databases">
        <title>De novo assembly and annotation of 12 fungi associated with fruit tree decline syndrome in Ontario, Canada.</title>
        <authorList>
            <person name="Sulman M."/>
            <person name="Ellouze W."/>
            <person name="Ilyukhin E."/>
        </authorList>
    </citation>
    <scope>NUCLEOTIDE SEQUENCE [LARGE SCALE GENOMIC DNA]</scope>
    <source>
        <strain evidence="13 14">FDS-637</strain>
    </source>
</reference>
<comment type="caution">
    <text evidence="13">The sequence shown here is derived from an EMBL/GenBank/DDBJ whole genome shotgun (WGS) entry which is preliminary data.</text>
</comment>
<dbReference type="EMBL" id="JAJVCZ030000002">
    <property type="protein sequence ID" value="KAL0263567.1"/>
    <property type="molecule type" value="Genomic_DNA"/>
</dbReference>
<keyword evidence="7" id="KW-0319">Glycerol metabolism</keyword>
<dbReference type="SUPFAM" id="SSF82549">
    <property type="entry name" value="DAK1/DegV-like"/>
    <property type="match status" value="1"/>
</dbReference>
<sequence length="499" mass="52579">MSTKHFFPDTNGVVVGALNSIVARNPHLEHDEANRVVFSKTHPPSKVSIISGGGSGHEPAWAGYVGDGMLTASVAGDVFASPSTKQVMAAIGNVPSDAGVILCITNYTGDRLHFGLAREKTHAKGHKIAQIPLTDDVALGRKKSELLGRRGLAGNVLVLKLLGAAAHESWNFEECWKLGTEVNAQLATIGTSLDHCHIPGRTHHEQIEENACVLGMGIHNEPGLRKISPMPSPHDLIKEMLLYVLDPNDSDRAFVKFDPKDEVAMVINNFGGLANLELEALTQIALEQLAPPSLLHALRTACSAALAAEPDITKYDIQMGDGDCGEAVAGVCNALLASMKAAPFITKVPNLFTCLSSINSSLEDMGGSLGAILSILLTAFAGSLQRAVKAEGKLDVGIIGDAAGEALGALKAYTGARVGDRTVMDTLIPWCETLRATREVGKALAAAEEGAKKTAGMKARFGRATYVGETKQEEQMGPDPGAYAVAIFLRGLVEGGAWV</sequence>
<evidence type="ECO:0000256" key="2">
    <source>
        <dbReference type="ARBA" id="ARBA00004778"/>
    </source>
</evidence>
<evidence type="ECO:0000256" key="6">
    <source>
        <dbReference type="ARBA" id="ARBA00022777"/>
    </source>
</evidence>
<dbReference type="PROSITE" id="PS51480">
    <property type="entry name" value="DHAL"/>
    <property type="match status" value="1"/>
</dbReference>
<keyword evidence="8" id="KW-0067">ATP-binding</keyword>
<evidence type="ECO:0008006" key="15">
    <source>
        <dbReference type="Google" id="ProtNLM"/>
    </source>
</evidence>
<organism evidence="13 14">
    <name type="scientific">Diplodia seriata</name>
    <dbReference type="NCBI Taxonomy" id="420778"/>
    <lineage>
        <taxon>Eukaryota</taxon>
        <taxon>Fungi</taxon>
        <taxon>Dikarya</taxon>
        <taxon>Ascomycota</taxon>
        <taxon>Pezizomycotina</taxon>
        <taxon>Dothideomycetes</taxon>
        <taxon>Dothideomycetes incertae sedis</taxon>
        <taxon>Botryosphaeriales</taxon>
        <taxon>Botryosphaeriaceae</taxon>
        <taxon>Diplodia</taxon>
    </lineage>
</organism>
<dbReference type="InterPro" id="IPR050861">
    <property type="entry name" value="Dihydroxyacetone_Kinase"/>
</dbReference>
<proteinExistence type="inferred from homology"/>
<keyword evidence="4" id="KW-0808">Transferase</keyword>
<dbReference type="RefSeq" id="XP_066636596.1">
    <property type="nucleotide sequence ID" value="XM_066774029.1"/>
</dbReference>
<feature type="domain" description="DhaL" evidence="11">
    <location>
        <begin position="292"/>
        <end position="494"/>
    </location>
</feature>
<gene>
    <name evidence="13" type="ORF">SLS55_002548</name>
</gene>
<comment type="catalytic activity">
    <reaction evidence="10">
        <text>dihydroxyacetone + ATP = dihydroxyacetone phosphate + ADP + H(+)</text>
        <dbReference type="Rhea" id="RHEA:15773"/>
        <dbReference type="ChEBI" id="CHEBI:15378"/>
        <dbReference type="ChEBI" id="CHEBI:16016"/>
        <dbReference type="ChEBI" id="CHEBI:30616"/>
        <dbReference type="ChEBI" id="CHEBI:57642"/>
        <dbReference type="ChEBI" id="CHEBI:456216"/>
        <dbReference type="EC" id="2.7.1.29"/>
    </reaction>
</comment>
<dbReference type="Gene3D" id="3.40.50.10440">
    <property type="entry name" value="Dihydroxyacetone kinase, domain 1"/>
    <property type="match status" value="1"/>
</dbReference>
<evidence type="ECO:0000259" key="11">
    <source>
        <dbReference type="PROSITE" id="PS51480"/>
    </source>
</evidence>
<dbReference type="SUPFAM" id="SSF101473">
    <property type="entry name" value="DhaL-like"/>
    <property type="match status" value="1"/>
</dbReference>
<dbReference type="GeneID" id="92006633"/>
<dbReference type="SMART" id="SM01120">
    <property type="entry name" value="Dak2"/>
    <property type="match status" value="1"/>
</dbReference>
<evidence type="ECO:0000256" key="4">
    <source>
        <dbReference type="ARBA" id="ARBA00022679"/>
    </source>
</evidence>
<comment type="similarity">
    <text evidence="3">Belongs to the dihydroxyacetone kinase (DAK) family.</text>
</comment>
<dbReference type="InterPro" id="IPR004006">
    <property type="entry name" value="DhaK_dom"/>
</dbReference>
<dbReference type="Pfam" id="PF02734">
    <property type="entry name" value="Dak2"/>
    <property type="match status" value="1"/>
</dbReference>